<evidence type="ECO:0000256" key="5">
    <source>
        <dbReference type="RuleBase" id="RU004262"/>
    </source>
</evidence>
<dbReference type="AlphaFoldDB" id="A0A7R8Z1Z9"/>
<dbReference type="InterPro" id="IPR013818">
    <property type="entry name" value="Lipase"/>
</dbReference>
<evidence type="ECO:0000259" key="8">
    <source>
        <dbReference type="Pfam" id="PF00151"/>
    </source>
</evidence>
<dbReference type="PANTHER" id="PTHR11610:SF149">
    <property type="entry name" value="FI01450P-RELATED"/>
    <property type="match status" value="1"/>
</dbReference>
<evidence type="ECO:0000256" key="3">
    <source>
        <dbReference type="ARBA" id="ARBA00022525"/>
    </source>
</evidence>
<dbReference type="GO" id="GO:0016042">
    <property type="term" value="P:lipid catabolic process"/>
    <property type="evidence" value="ECO:0007669"/>
    <property type="project" value="TreeGrafter"/>
</dbReference>
<organism evidence="9 10">
    <name type="scientific">Hermetia illucens</name>
    <name type="common">Black soldier fly</name>
    <dbReference type="NCBI Taxonomy" id="343691"/>
    <lineage>
        <taxon>Eukaryota</taxon>
        <taxon>Metazoa</taxon>
        <taxon>Ecdysozoa</taxon>
        <taxon>Arthropoda</taxon>
        <taxon>Hexapoda</taxon>
        <taxon>Insecta</taxon>
        <taxon>Pterygota</taxon>
        <taxon>Neoptera</taxon>
        <taxon>Endopterygota</taxon>
        <taxon>Diptera</taxon>
        <taxon>Brachycera</taxon>
        <taxon>Stratiomyomorpha</taxon>
        <taxon>Stratiomyidae</taxon>
        <taxon>Hermetiinae</taxon>
        <taxon>Hermetia</taxon>
    </lineage>
</organism>
<sequence length="431" mass="47530">MKFVLLFLGLVVITAPTYGQFPRTRQVHPYSLDNVNKQVENDLQSIQANSILPGLQLYLPSWLKRWLPDIDRILSSSLNILEGMPASVVSSSINKICSVAITTGFLKPSYSIPEQRVALELYTGNEVVEFPVGDVTRLLSHSGYNGNKNITIFVTSWGAKSDEQDRDNIVYVLAQAYKKRGTDNFILFDVSDFVDTIYHWLTLDTRSIGRVLGDAIVRLSRNVPVSNIHIIGHDLGAHIAGNAGRRVQEVKRQQIARITALDPPKICYDDSDGFYGIQPGDAEFVDVIHSNNDVLGKKNPVGDADFYPNGPIYLQPGCYDVVCSHKRAVLYYAESVVPGAERNFLAQNCPSLSNMKKENCRGMKIPMGLATPPSARGPYFLETNKEPSYGKDASSDYPYGQSTVLSASNANDEGANTNADQSLNENSEQAV</sequence>
<feature type="region of interest" description="Disordered" evidence="6">
    <location>
        <begin position="376"/>
        <end position="431"/>
    </location>
</feature>
<dbReference type="InterPro" id="IPR000734">
    <property type="entry name" value="TAG_lipase"/>
</dbReference>
<dbReference type="GO" id="GO:0017171">
    <property type="term" value="F:serine hydrolase activity"/>
    <property type="evidence" value="ECO:0007669"/>
    <property type="project" value="TreeGrafter"/>
</dbReference>
<keyword evidence="10" id="KW-1185">Reference proteome</keyword>
<evidence type="ECO:0000256" key="7">
    <source>
        <dbReference type="SAM" id="SignalP"/>
    </source>
</evidence>
<feature type="chain" id="PRO_5030884512" description="Lipase domain-containing protein" evidence="7">
    <location>
        <begin position="20"/>
        <end position="431"/>
    </location>
</feature>
<comment type="subcellular location">
    <subcellularLocation>
        <location evidence="1">Secreted</location>
    </subcellularLocation>
</comment>
<evidence type="ECO:0000256" key="4">
    <source>
        <dbReference type="ARBA" id="ARBA00022729"/>
    </source>
</evidence>
<dbReference type="Proteomes" id="UP000594454">
    <property type="component" value="Chromosome 5"/>
</dbReference>
<evidence type="ECO:0000256" key="2">
    <source>
        <dbReference type="ARBA" id="ARBA00010701"/>
    </source>
</evidence>
<keyword evidence="4 7" id="KW-0732">Signal</keyword>
<dbReference type="PRINTS" id="PR00821">
    <property type="entry name" value="TAGLIPASE"/>
</dbReference>
<dbReference type="GO" id="GO:0005615">
    <property type="term" value="C:extracellular space"/>
    <property type="evidence" value="ECO:0007669"/>
    <property type="project" value="TreeGrafter"/>
</dbReference>
<keyword evidence="3" id="KW-0964">Secreted</keyword>
<dbReference type="SUPFAM" id="SSF53474">
    <property type="entry name" value="alpha/beta-Hydrolases"/>
    <property type="match status" value="1"/>
</dbReference>
<dbReference type="InterPro" id="IPR029058">
    <property type="entry name" value="AB_hydrolase_fold"/>
</dbReference>
<evidence type="ECO:0000313" key="10">
    <source>
        <dbReference type="Proteomes" id="UP000594454"/>
    </source>
</evidence>
<comment type="similarity">
    <text evidence="2 5">Belongs to the AB hydrolase superfamily. Lipase family.</text>
</comment>
<proteinExistence type="inferred from homology"/>
<dbReference type="OrthoDB" id="199913at2759"/>
<name>A0A7R8Z1Z9_HERIL</name>
<dbReference type="PANTHER" id="PTHR11610">
    <property type="entry name" value="LIPASE"/>
    <property type="match status" value="1"/>
</dbReference>
<dbReference type="EMBL" id="LR899013">
    <property type="protein sequence ID" value="CAD7090257.1"/>
    <property type="molecule type" value="Genomic_DNA"/>
</dbReference>
<evidence type="ECO:0000256" key="6">
    <source>
        <dbReference type="SAM" id="MobiDB-lite"/>
    </source>
</evidence>
<feature type="compositionally biased region" description="Polar residues" evidence="6">
    <location>
        <begin position="400"/>
        <end position="431"/>
    </location>
</feature>
<feature type="signal peptide" evidence="7">
    <location>
        <begin position="1"/>
        <end position="19"/>
    </location>
</feature>
<evidence type="ECO:0000313" key="9">
    <source>
        <dbReference type="EMBL" id="CAD7090257.1"/>
    </source>
</evidence>
<dbReference type="GO" id="GO:0016298">
    <property type="term" value="F:lipase activity"/>
    <property type="evidence" value="ECO:0007669"/>
    <property type="project" value="InterPro"/>
</dbReference>
<feature type="domain" description="Lipase" evidence="8">
    <location>
        <begin position="138"/>
        <end position="362"/>
    </location>
</feature>
<dbReference type="Gene3D" id="3.40.50.1820">
    <property type="entry name" value="alpha/beta hydrolase"/>
    <property type="match status" value="1"/>
</dbReference>
<dbReference type="Pfam" id="PF00151">
    <property type="entry name" value="Lipase"/>
    <property type="match status" value="1"/>
</dbReference>
<reference evidence="9 10" key="1">
    <citation type="submission" date="2020-11" db="EMBL/GenBank/DDBJ databases">
        <authorList>
            <person name="Wallbank WR R."/>
            <person name="Pardo Diaz C."/>
            <person name="Kozak K."/>
            <person name="Martin S."/>
            <person name="Jiggins C."/>
            <person name="Moest M."/>
            <person name="Warren A I."/>
            <person name="Generalovic N T."/>
            <person name="Byers J.R.P. K."/>
            <person name="Montejo-Kovacevich G."/>
            <person name="Yen C E."/>
        </authorList>
    </citation>
    <scope>NUCLEOTIDE SEQUENCE [LARGE SCALE GENOMIC DNA]</scope>
</reference>
<protein>
    <recommendedName>
        <fullName evidence="8">Lipase domain-containing protein</fullName>
    </recommendedName>
</protein>
<dbReference type="InParanoid" id="A0A7R8Z1Z9"/>
<evidence type="ECO:0000256" key="1">
    <source>
        <dbReference type="ARBA" id="ARBA00004613"/>
    </source>
</evidence>
<gene>
    <name evidence="9" type="ORF">HERILL_LOCUS12751</name>
</gene>
<accession>A0A7R8Z1Z9</accession>